<organism evidence="2">
    <name type="scientific">Rhizopus microsporus var. microsporus</name>
    <dbReference type="NCBI Taxonomy" id="86635"/>
    <lineage>
        <taxon>Eukaryota</taxon>
        <taxon>Fungi</taxon>
        <taxon>Fungi incertae sedis</taxon>
        <taxon>Mucoromycota</taxon>
        <taxon>Mucoromycotina</taxon>
        <taxon>Mucoromycetes</taxon>
        <taxon>Mucorales</taxon>
        <taxon>Mucorineae</taxon>
        <taxon>Rhizopodaceae</taxon>
        <taxon>Rhizopus</taxon>
    </lineage>
</organism>
<dbReference type="OrthoDB" id="6125419at2759"/>
<reference evidence="2" key="1">
    <citation type="journal article" date="2016" name="Proc. Natl. Acad. Sci. U.S.A.">
        <title>Lipid metabolic changes in an early divergent fungus govern the establishment of a mutualistic symbiosis with endobacteria.</title>
        <authorList>
            <person name="Lastovetsky O.A."/>
            <person name="Gaspar M.L."/>
            <person name="Mondo S.J."/>
            <person name="LaButti K.M."/>
            <person name="Sandor L."/>
            <person name="Grigoriev I.V."/>
            <person name="Henry S.A."/>
            <person name="Pawlowska T.E."/>
        </authorList>
    </citation>
    <scope>NUCLEOTIDE SEQUENCE [LARGE SCALE GENOMIC DNA]</scope>
    <source>
        <strain evidence="2">ATCC 52814</strain>
    </source>
</reference>
<name>A0A1X0RHW9_RHIZD</name>
<feature type="region of interest" description="Disordered" evidence="1">
    <location>
        <begin position="763"/>
        <end position="787"/>
    </location>
</feature>
<accession>A0A1X0RHW9</accession>
<evidence type="ECO:0000313" key="2">
    <source>
        <dbReference type="EMBL" id="ORE11637.1"/>
    </source>
</evidence>
<evidence type="ECO:0008006" key="3">
    <source>
        <dbReference type="Google" id="ProtNLM"/>
    </source>
</evidence>
<proteinExistence type="predicted"/>
<gene>
    <name evidence="2" type="ORF">BCV72DRAFT_237764</name>
</gene>
<dbReference type="VEuPathDB" id="FungiDB:BCV72DRAFT_237764"/>
<evidence type="ECO:0000256" key="1">
    <source>
        <dbReference type="SAM" id="MobiDB-lite"/>
    </source>
</evidence>
<dbReference type="Proteomes" id="UP000242414">
    <property type="component" value="Unassembled WGS sequence"/>
</dbReference>
<sequence length="1742" mass="194774">MSNEIVQHRFVQIHQACDLTSNTEEPWSTLSQSSLSNIATSNACERILDKVNNNQLEATTALREFQTLVLSSDDEPKSMIYLRCVTLLRLQAKTQFGLVKDDLVHVDPFVAIVRQKPMLYYAILNEIEYLFREKETTDIAILTPFTLMVLLTDNNLDYNALLGKLTSICFSVANKEIAKSTHALIWKQVIMKYPLQMSNPRYLAIVDFLEIINTQFQQQVNFDAMDWMINYCYPILDRALTCASKGEPILPYLSRIERLYSRVHGDQTISTTLQASVSLLWAGCSFLLLKSQTLDEQQSVLNFIRFCITHGSIPKRVMQIAYLPLFQTLSELMDKSASKSIQERKNQVLDLIYSVDEAKDTEVDVEDVQIEILNIIRHNTIHGLLGHLFTYILFFYSNEMPKVDIFSKNLSSTSVTLNLLFLTPFTLDNDTQVQCKALSTLSELSFLQTGCYKFPVLLYLLHVIRQSSGKSDTLLHIFHHVLPSLSSTNDPIITSKVLQIILSIIHTEDNDLSMASLGVRALAQVYERQPRVWQELKKVFTDWILRRKSATLRRKVDLSVTGPIRLELSVLTSMRDVCQLHPRECAPDILPMVISLLQACQDLSMASLSIIMSIICTCVEAGFVEPRSIWSITVVYLARFALDSGTKRSLLLIKQLCRFYALAGDKDEVTEPYLQFKETLLNDFILPLISSDNGCQESKTYALEALSHFSANDIATLIPEKAKDYLSMILESEVPSKGYSPVLVKLMSNELDHMRRGLFIEETSKKPETTSKKRKASTTGEREQEVGKTLTEKWAEGHVAPGLRAGYATAILHILDFSRESISEDTLDAISKTKWYRAMVTSFTDLALTDHLLVRVSSISSWQAFFQAVLKGKEVEVESIVSILLKDLLARLERSTVPGVSTNILLAITGLVSTLRVIIPSFASSCANDIVQVLLRNYILLQGSPLSHSAHLMSEEVQFAARFALGHLSTHVISNDKLAETISKTLIEAATYEKAKSRNIDTAVDLVQFANGYAAGYFVISVIQWPTKTEQLDVLGKQGLYQLLGYCNSPGISESRVLGIMMGLSSKQNASGMKEVLWLAKDVLRSYTDGHPVNIGLLLGSTWVCGVGGAPDSGAIDDECASVLESAYTRAVTDGQLAQHFYHFSVPYSQLCRSRLVNGSKEENEAMYSYRRLLDQELERIDNDDPSSNYRIAGLFSLGSLLGVHYLPSEGPSDRLYIESNKYSASTRHTVWDKLMHAAGLTGRSSAPVGNLKSGRIAAAVCGKIINHAQLMAATSQIKEKQTASDLLLLSASSEPASYSRLNQNTSYIRAVFDSLVSLVEAERPLTDHLELLLSSLLLTPGPLPPVNWFMLMNEVSSVSSSLRGLCIRFASAHASSSLSLTEFLLSQLSIALDPLKKHTLNAELCLLLTTEPGLGKVLELAGLPSSEKAQTTTRRGLSSMMKKASISDSRALEMVQSFAKQIHTFDKETQLQFFVTLFNHLPTQRSDLDETKMKLVTDIRKTILHQLTLPWTRQAEPEMTTLLRHCVACSLDSPDQLQNRESFFEQTDQEGFGTIVAICELYRLTPKTKRHPLVKWIAMSMAYLVGLRNSPLRYASWEIIAATIEQDVTSEQEMLAWIVRVLDAFIVYGNGHHQSCATDILAGIADGLRCILGCLFGQVMCPAVTDDSIKMADTIYSMMHTIEIGNKHASEQEQIALRLFTLMDMMKEQSCGSLTKIIRSCPQHIIQKGLTPYQRWAVECQ</sequence>
<protein>
    <recommendedName>
        <fullName evidence="3">DUF3730 domain-containing protein</fullName>
    </recommendedName>
</protein>
<dbReference type="InterPro" id="IPR016024">
    <property type="entry name" value="ARM-type_fold"/>
</dbReference>
<dbReference type="EMBL" id="KV921855">
    <property type="protein sequence ID" value="ORE11637.1"/>
    <property type="molecule type" value="Genomic_DNA"/>
</dbReference>
<dbReference type="SUPFAM" id="SSF48371">
    <property type="entry name" value="ARM repeat"/>
    <property type="match status" value="1"/>
</dbReference>